<protein>
    <submittedName>
        <fullName evidence="2">Uncharacterized protein</fullName>
    </submittedName>
</protein>
<name>Q2INF8_ANADE</name>
<dbReference type="Proteomes" id="UP000001935">
    <property type="component" value="Chromosome"/>
</dbReference>
<evidence type="ECO:0000256" key="1">
    <source>
        <dbReference type="SAM" id="MobiDB-lite"/>
    </source>
</evidence>
<dbReference type="KEGG" id="ade:Adeh_0565"/>
<feature type="region of interest" description="Disordered" evidence="1">
    <location>
        <begin position="1"/>
        <end position="20"/>
    </location>
</feature>
<dbReference type="eggNOG" id="COG4585">
    <property type="taxonomic scope" value="Bacteria"/>
</dbReference>
<evidence type="ECO:0000313" key="3">
    <source>
        <dbReference type="Proteomes" id="UP000001935"/>
    </source>
</evidence>
<dbReference type="STRING" id="290397.Adeh_0565"/>
<dbReference type="AlphaFoldDB" id="Q2INF8"/>
<sequence>MWTSEAPARPTTRLSVGRVGYRSMPPKNGYSPLLSGRTDNLAAHLSALKEEPPSQIRFVLRKLPPKLLRALTANFLPRTLGDLGKAPVGRSQETLQAELNWAAAIVSRYAAQLASYLKFSDSVERLFLLGRTDAAFGELRTAEAQLGVSLWSVRMSLLLAEHIGGLEANRAALTVLREASGLGTLNLLATYYSQRAERSVSLASYDTAVAQIFRQIPAENLDPWAAAYVRFHLSFHSEPHFQRQAFVLKREGAFSVIDRYETFVRTLQLLASGADGLDASIAVRPYAQLVSAIPDVRIRCLLAWTQPHNANVITDLTDSLVSLSDAYTRGDYAQVLEAAPPLLEAHPNALEFYELYALSHLHLGVPLINSLPATSPAAQALNNVYDVLQKDERTSEALDSLGKLAATLAFSRFASQLRAFRDSHSTHRQPFAGPVFFQLNTIAPSGRFATIFRRAADALAFLDALRRSDAESPSIALFRAGAEGRDPPPDVDPARRDRYRAHDLLRRQRTAEAANEFRRMLSEQQPVPVREECTRALAAACMSLQRWTECAELLARAFVEQPNLLATIEIAPVADAYPGIDPEGQASIAWPIICHIRYTQAPGPGTARGVVAALDNYLVAHNVEKPTELLGRAAGAPSPEFVYFLRNVCVPELMDSLVGFDSVADLQRERIALCQILREHFDKVHADTYADEIKRITQTLEVSKAIQHIDESKVNIDTNGIARSLDKSFRERFERFVSFSKLNEHLRKALALKGIVPESEDMIILSDERLEQFGALFGDIKSRFLSSNEYGLDAYLSMRIRHGTLAGQLRSQFELEHLITRKTAEGEYEPNTEWLERSFATTGHAATAEADKRLRAFSSDIDDLIEHFKSKCVQIRGPQNGNEGLFDFEYTNEDLRRLYVRFATVSEYDSFVHGVFAELWSRTERNLQKVVEHIRTRLEREFVSSLDRLASDLAVLNPELPHLPLGAAVARSKTNIHYELERVAGWFRKASDAGFPDFSLSLLAQTAVAIVQNCYPTHRLQPQVAIGDECTLRGTLFAAFNDLMFYLLENVVRHSRCTPATAVMRLARENERVRIHVENPLGPSVNVASVRERISYVASLRTSVPSGAVRSEGGTGFKKIHKALRVDMGLEEDFEFAVSVSDDGVFAVDISLPLQGLAP</sequence>
<evidence type="ECO:0000313" key="2">
    <source>
        <dbReference type="EMBL" id="ABC80341.1"/>
    </source>
</evidence>
<reference evidence="2" key="1">
    <citation type="submission" date="2006-01" db="EMBL/GenBank/DDBJ databases">
        <title>Complete sequence of Anaeromyxobacter dehalogenans 2CP-C.</title>
        <authorList>
            <consortium name="US DOE Joint Genome Institute"/>
            <person name="Copeland A."/>
            <person name="Lucas S."/>
            <person name="Lapidus A."/>
            <person name="Barry K."/>
            <person name="Detter J.C."/>
            <person name="Glavina T."/>
            <person name="Hammon N."/>
            <person name="Israni S."/>
            <person name="Pitluck S."/>
            <person name="Brettin T."/>
            <person name="Bruce D."/>
            <person name="Han C."/>
            <person name="Tapia R."/>
            <person name="Gilna P."/>
            <person name="Kiss H."/>
            <person name="Schmutz J."/>
            <person name="Larimer F."/>
            <person name="Land M."/>
            <person name="Kyrpides N."/>
            <person name="Anderson I."/>
            <person name="Sanford R.A."/>
            <person name="Ritalahti K.M."/>
            <person name="Thomas H.S."/>
            <person name="Kirby J.R."/>
            <person name="Zhulin I.B."/>
            <person name="Loeffler F.E."/>
            <person name="Richardson P."/>
        </authorList>
    </citation>
    <scope>NUCLEOTIDE SEQUENCE</scope>
    <source>
        <strain evidence="2">2CP-C</strain>
    </source>
</reference>
<dbReference type="HOGENOM" id="CLU_008371_0_0_7"/>
<gene>
    <name evidence="2" type="ordered locus">Adeh_0565</name>
</gene>
<dbReference type="EMBL" id="CP000251">
    <property type="protein sequence ID" value="ABC80341.1"/>
    <property type="molecule type" value="Genomic_DNA"/>
</dbReference>
<accession>Q2INF8</accession>
<dbReference type="Gene3D" id="1.25.40.10">
    <property type="entry name" value="Tetratricopeptide repeat domain"/>
    <property type="match status" value="1"/>
</dbReference>
<dbReference type="InterPro" id="IPR011990">
    <property type="entry name" value="TPR-like_helical_dom_sf"/>
</dbReference>
<proteinExistence type="predicted"/>
<organism evidence="2 3">
    <name type="scientific">Anaeromyxobacter dehalogenans (strain 2CP-C)</name>
    <dbReference type="NCBI Taxonomy" id="290397"/>
    <lineage>
        <taxon>Bacteria</taxon>
        <taxon>Pseudomonadati</taxon>
        <taxon>Myxococcota</taxon>
        <taxon>Myxococcia</taxon>
        <taxon>Myxococcales</taxon>
        <taxon>Cystobacterineae</taxon>
        <taxon>Anaeromyxobacteraceae</taxon>
        <taxon>Anaeromyxobacter</taxon>
    </lineage>
</organism>